<dbReference type="PANTHER" id="PTHR38030:SF2">
    <property type="entry name" value="PROTOPORPHYRINOGEN IX DEHYDROGENASE [QUINONE]"/>
    <property type="match status" value="1"/>
</dbReference>
<feature type="domain" description="Flavodoxin-like" evidence="1">
    <location>
        <begin position="4"/>
        <end position="157"/>
    </location>
</feature>
<dbReference type="AlphaFoldDB" id="A0A917R7X8"/>
<name>A0A917R7X8_9ACTN</name>
<dbReference type="Pfam" id="PF12724">
    <property type="entry name" value="Flavodoxin_5"/>
    <property type="match status" value="1"/>
</dbReference>
<dbReference type="Proteomes" id="UP000645217">
    <property type="component" value="Unassembled WGS sequence"/>
</dbReference>
<dbReference type="GO" id="GO:0006783">
    <property type="term" value="P:heme biosynthetic process"/>
    <property type="evidence" value="ECO:0007669"/>
    <property type="project" value="TreeGrafter"/>
</dbReference>
<evidence type="ECO:0000313" key="3">
    <source>
        <dbReference type="Proteomes" id="UP000645217"/>
    </source>
</evidence>
<comment type="caution">
    <text evidence="2">The sequence shown here is derived from an EMBL/GenBank/DDBJ whole genome shotgun (WGS) entry which is preliminary data.</text>
</comment>
<evidence type="ECO:0000313" key="2">
    <source>
        <dbReference type="EMBL" id="GGK94022.1"/>
    </source>
</evidence>
<dbReference type="EMBL" id="BMNT01000021">
    <property type="protein sequence ID" value="GGK94022.1"/>
    <property type="molecule type" value="Genomic_DNA"/>
</dbReference>
<dbReference type="PROSITE" id="PS50902">
    <property type="entry name" value="FLAVODOXIN_LIKE"/>
    <property type="match status" value="1"/>
</dbReference>
<proteinExistence type="predicted"/>
<reference evidence="2" key="1">
    <citation type="journal article" date="2014" name="Int. J. Syst. Evol. Microbiol.">
        <title>Complete genome sequence of Corynebacterium casei LMG S-19264T (=DSM 44701T), isolated from a smear-ripened cheese.</title>
        <authorList>
            <consortium name="US DOE Joint Genome Institute (JGI-PGF)"/>
            <person name="Walter F."/>
            <person name="Albersmeier A."/>
            <person name="Kalinowski J."/>
            <person name="Ruckert C."/>
        </authorList>
    </citation>
    <scope>NUCLEOTIDE SEQUENCE</scope>
    <source>
        <strain evidence="2">JCM 13064</strain>
    </source>
</reference>
<dbReference type="Gene3D" id="3.40.50.360">
    <property type="match status" value="1"/>
</dbReference>
<dbReference type="InterPro" id="IPR052200">
    <property type="entry name" value="Protoporphyrinogen_IX_DH"/>
</dbReference>
<dbReference type="GO" id="GO:0070819">
    <property type="term" value="F:menaquinone-dependent protoporphyrinogen oxidase activity"/>
    <property type="evidence" value="ECO:0007669"/>
    <property type="project" value="TreeGrafter"/>
</dbReference>
<accession>A0A917R7X8</accession>
<reference evidence="2" key="2">
    <citation type="submission" date="2020-09" db="EMBL/GenBank/DDBJ databases">
        <authorList>
            <person name="Sun Q."/>
            <person name="Ohkuma M."/>
        </authorList>
    </citation>
    <scope>NUCLEOTIDE SEQUENCE</scope>
    <source>
        <strain evidence="2">JCM 13064</strain>
    </source>
</reference>
<dbReference type="RefSeq" id="WP_189164578.1">
    <property type="nucleotide sequence ID" value="NZ_BMNT01000021.1"/>
</dbReference>
<dbReference type="InterPro" id="IPR008254">
    <property type="entry name" value="Flavodoxin/NO_synth"/>
</dbReference>
<sequence>MARILVAHGSKRGSTAEIAEWIGETLRDDGHHVDVTAAKDARDVRGYEVVILGGALYAGVWHKDARRFARRHAEALRACSLWLFSSGPLDRTASEKDIPPVRGVAAWMSRLEAAGHATFGGRLDPEQRGIVASSLAKRMAGDHRDREQITAWAKDVSAQSG</sequence>
<evidence type="ECO:0000259" key="1">
    <source>
        <dbReference type="PROSITE" id="PS50902"/>
    </source>
</evidence>
<dbReference type="InterPro" id="IPR026816">
    <property type="entry name" value="Flavodoxin_dom"/>
</dbReference>
<keyword evidence="3" id="KW-1185">Reference proteome</keyword>
<dbReference type="InterPro" id="IPR029039">
    <property type="entry name" value="Flavoprotein-like_sf"/>
</dbReference>
<dbReference type="GO" id="GO:0010181">
    <property type="term" value="F:FMN binding"/>
    <property type="evidence" value="ECO:0007669"/>
    <property type="project" value="InterPro"/>
</dbReference>
<protein>
    <submittedName>
        <fullName evidence="2">Flavodoxin</fullName>
    </submittedName>
</protein>
<gene>
    <name evidence="2" type="primary">hemG</name>
    <name evidence="2" type="ORF">GCM10007964_40460</name>
</gene>
<dbReference type="PANTHER" id="PTHR38030">
    <property type="entry name" value="PROTOPORPHYRINOGEN IX DEHYDROGENASE [MENAQUINONE]"/>
    <property type="match status" value="1"/>
</dbReference>
<organism evidence="2 3">
    <name type="scientific">Sphaerisporangium melleum</name>
    <dbReference type="NCBI Taxonomy" id="321316"/>
    <lineage>
        <taxon>Bacteria</taxon>
        <taxon>Bacillati</taxon>
        <taxon>Actinomycetota</taxon>
        <taxon>Actinomycetes</taxon>
        <taxon>Streptosporangiales</taxon>
        <taxon>Streptosporangiaceae</taxon>
        <taxon>Sphaerisporangium</taxon>
    </lineage>
</organism>
<dbReference type="SUPFAM" id="SSF52218">
    <property type="entry name" value="Flavoproteins"/>
    <property type="match status" value="1"/>
</dbReference>